<reference evidence="2 3" key="1">
    <citation type="submission" date="2017-11" db="EMBL/GenBank/DDBJ databases">
        <title>De novo assembly and phasing of dikaryotic genomes from two isolates of Puccinia coronata f. sp. avenae, the causal agent of oat crown rust.</title>
        <authorList>
            <person name="Miller M.E."/>
            <person name="Zhang Y."/>
            <person name="Omidvar V."/>
            <person name="Sperschneider J."/>
            <person name="Schwessinger B."/>
            <person name="Raley C."/>
            <person name="Palmer J.M."/>
            <person name="Garnica D."/>
            <person name="Upadhyaya N."/>
            <person name="Rathjen J."/>
            <person name="Taylor J.M."/>
            <person name="Park R.F."/>
            <person name="Dodds P.N."/>
            <person name="Hirsch C.D."/>
            <person name="Kianian S.F."/>
            <person name="Figueroa M."/>
        </authorList>
    </citation>
    <scope>NUCLEOTIDE SEQUENCE [LARGE SCALE GENOMIC DNA]</scope>
    <source>
        <strain evidence="2">12SD80</strain>
    </source>
</reference>
<name>A0A2N5VKY0_9BASI</name>
<dbReference type="EMBL" id="PGCI01000009">
    <property type="protein sequence ID" value="PLW50649.1"/>
    <property type="molecule type" value="Genomic_DNA"/>
</dbReference>
<protein>
    <submittedName>
        <fullName evidence="2">Uncharacterized protein</fullName>
    </submittedName>
</protein>
<proteinExistence type="predicted"/>
<gene>
    <name evidence="2" type="ORF">PCASD_00650</name>
</gene>
<organism evidence="2 3">
    <name type="scientific">Puccinia coronata f. sp. avenae</name>
    <dbReference type="NCBI Taxonomy" id="200324"/>
    <lineage>
        <taxon>Eukaryota</taxon>
        <taxon>Fungi</taxon>
        <taxon>Dikarya</taxon>
        <taxon>Basidiomycota</taxon>
        <taxon>Pucciniomycotina</taxon>
        <taxon>Pucciniomycetes</taxon>
        <taxon>Pucciniales</taxon>
        <taxon>Pucciniaceae</taxon>
        <taxon>Puccinia</taxon>
    </lineage>
</organism>
<dbReference type="Proteomes" id="UP000235392">
    <property type="component" value="Unassembled WGS sequence"/>
</dbReference>
<accession>A0A2N5VKY0</accession>
<sequence>MKLPPSAYRGRTHPLEPPVHPAPASQQLPQQLPPPPPTYKPRAHPPAQESMALPPAPGLMIPGTGHQPGIHQPAAQRPYPPHPYPDQE</sequence>
<evidence type="ECO:0000256" key="1">
    <source>
        <dbReference type="SAM" id="MobiDB-lite"/>
    </source>
</evidence>
<comment type="caution">
    <text evidence="2">The sequence shown here is derived from an EMBL/GenBank/DDBJ whole genome shotgun (WGS) entry which is preliminary data.</text>
</comment>
<feature type="region of interest" description="Disordered" evidence="1">
    <location>
        <begin position="1"/>
        <end position="88"/>
    </location>
</feature>
<evidence type="ECO:0000313" key="3">
    <source>
        <dbReference type="Proteomes" id="UP000235392"/>
    </source>
</evidence>
<evidence type="ECO:0000313" key="2">
    <source>
        <dbReference type="EMBL" id="PLW50649.1"/>
    </source>
</evidence>
<dbReference type="AlphaFoldDB" id="A0A2N5VKY0"/>
<feature type="compositionally biased region" description="Pro residues" evidence="1">
    <location>
        <begin position="78"/>
        <end position="88"/>
    </location>
</feature>